<proteinExistence type="predicted"/>
<dbReference type="EMBL" id="FUYH01000003">
    <property type="protein sequence ID" value="SKA79401.1"/>
    <property type="molecule type" value="Genomic_DNA"/>
</dbReference>
<dbReference type="Proteomes" id="UP000190105">
    <property type="component" value="Unassembled WGS sequence"/>
</dbReference>
<dbReference type="InterPro" id="IPR028348">
    <property type="entry name" value="FAD-binding_protein"/>
</dbReference>
<protein>
    <recommendedName>
        <fullName evidence="1">FAD-dependent protein C-terminal domain-containing protein</fullName>
    </recommendedName>
</protein>
<keyword evidence="3" id="KW-1185">Reference proteome</keyword>
<dbReference type="PANTHER" id="PTHR42842:SF3">
    <property type="entry name" value="FAD_NAD(P)-BINDING OXIDOREDUCTASE FAMILY PROTEIN"/>
    <property type="match status" value="1"/>
</dbReference>
<dbReference type="SUPFAM" id="SSF51905">
    <property type="entry name" value="FAD/NAD(P)-binding domain"/>
    <property type="match status" value="1"/>
</dbReference>
<feature type="domain" description="FAD-dependent protein C-terminal" evidence="1">
    <location>
        <begin position="281"/>
        <end position="478"/>
    </location>
</feature>
<dbReference type="AlphaFoldDB" id="A0A1T4WS06"/>
<dbReference type="InterPro" id="IPR049516">
    <property type="entry name" value="FAD-depend_C"/>
</dbReference>
<organism evidence="2 3">
    <name type="scientific">Caloramator quimbayensis</name>
    <dbReference type="NCBI Taxonomy" id="1147123"/>
    <lineage>
        <taxon>Bacteria</taxon>
        <taxon>Bacillati</taxon>
        <taxon>Bacillota</taxon>
        <taxon>Clostridia</taxon>
        <taxon>Eubacteriales</taxon>
        <taxon>Clostridiaceae</taxon>
        <taxon>Caloramator</taxon>
    </lineage>
</organism>
<dbReference type="Gene3D" id="3.30.70.2700">
    <property type="match status" value="1"/>
</dbReference>
<dbReference type="InterPro" id="IPR036188">
    <property type="entry name" value="FAD/NAD-bd_sf"/>
</dbReference>
<sequence length="532" mass="59287">MTVRINNIRLSIDDDLSKLRKIAADLVGIKANDIENFKIKKESIDARRKGKIDFIYQVEFNFDGEKKAALKISNKDIVFFEEKNSSLIFGDTKLISRPVIIGSGPAGLFAGLVMAKYGYKPILLERGGAVDERSDKIKEFWEKGLLDTDSNIQFGEGGAGTFSDGKLTTRIKDKRCDYVLEEFVKHGAPSEIMYSFKPHIGTDILKNVVKNIRNKIIDLGGEVRFNSKVTDFKIKDGKIISIKVNDDYEIPSDVVIAAIGHSARDTFEVLFDKGVLFTQKPFAIGVRIEHLQSMIDERQYGKFANHPRLRAADYRLTYTSKKYNRPCYSFCMCPGGYVVAASSEKEMVVTNGMSEYKRDSKNANSAIVVGVGPQDFQSNHPLAGIEFQRYYERLAFKAGGYDYMAPVQLIGDFLKDNLSTKIGVVKPSYTRGYRFGKISDVLPDYVAQVLKEGLLDFDKKIKGFADYDAILTGIETRTSSPVRIERDENCECISIKGLYPAGEGAGYAGGIVSSAVDGIKVAENIMKKYAPI</sequence>
<dbReference type="OrthoDB" id="9772594at2"/>
<evidence type="ECO:0000259" key="1">
    <source>
        <dbReference type="Pfam" id="PF21688"/>
    </source>
</evidence>
<dbReference type="STRING" id="1147123.SAMN05443428_10353"/>
<gene>
    <name evidence="2" type="ORF">SAMN05443428_10353</name>
</gene>
<accession>A0A1T4WS06</accession>
<dbReference type="Gene3D" id="3.50.50.60">
    <property type="entry name" value="FAD/NAD(P)-binding domain"/>
    <property type="match status" value="2"/>
</dbReference>
<evidence type="ECO:0000313" key="2">
    <source>
        <dbReference type="EMBL" id="SKA79401.1"/>
    </source>
</evidence>
<name>A0A1T4WS06_9CLOT</name>
<evidence type="ECO:0000313" key="3">
    <source>
        <dbReference type="Proteomes" id="UP000190105"/>
    </source>
</evidence>
<dbReference type="Pfam" id="PF21688">
    <property type="entry name" value="FAD-depend_C"/>
    <property type="match status" value="1"/>
</dbReference>
<reference evidence="3" key="1">
    <citation type="submission" date="2017-02" db="EMBL/GenBank/DDBJ databases">
        <authorList>
            <person name="Varghese N."/>
            <person name="Submissions S."/>
        </authorList>
    </citation>
    <scope>NUCLEOTIDE SEQUENCE [LARGE SCALE GENOMIC DNA]</scope>
    <source>
        <strain evidence="3">USBA 833</strain>
    </source>
</reference>
<dbReference type="RefSeq" id="WP_078695522.1">
    <property type="nucleotide sequence ID" value="NZ_FUYH01000003.1"/>
</dbReference>
<dbReference type="PANTHER" id="PTHR42842">
    <property type="entry name" value="FAD/NAD(P)-BINDING OXIDOREDUCTASE"/>
    <property type="match status" value="1"/>
</dbReference>
<dbReference type="PIRSF" id="PIRSF038984">
    <property type="entry name" value="FAD_binding_protein"/>
    <property type="match status" value="1"/>
</dbReference>